<sequence>MLQTPSAANNSYGRNIYAWCNTFAFEGYWPGYPDDYGPTEYECAFVHMNPKSQAGSVRLRSADPRDTPEINLRFYETGADQDLTEQLEAVRSTSEPPNFTPS</sequence>
<accession>A0AAW0R7V6</accession>
<dbReference type="SUPFAM" id="SSF54373">
    <property type="entry name" value="FAD-linked reductases, C-terminal domain"/>
    <property type="match status" value="1"/>
</dbReference>
<comment type="caution">
    <text evidence="1">The sequence shown here is derived from an EMBL/GenBank/DDBJ whole genome shotgun (WGS) entry which is preliminary data.</text>
</comment>
<dbReference type="Gene3D" id="3.30.560.10">
    <property type="entry name" value="Glucose Oxidase, domain 3"/>
    <property type="match status" value="1"/>
</dbReference>
<name>A0AAW0R7V6_9PEZI</name>
<evidence type="ECO:0000313" key="2">
    <source>
        <dbReference type="Proteomes" id="UP001392437"/>
    </source>
</evidence>
<proteinExistence type="predicted"/>
<dbReference type="EMBL" id="JAQQWP010000002">
    <property type="protein sequence ID" value="KAK8129858.1"/>
    <property type="molecule type" value="Genomic_DNA"/>
</dbReference>
<dbReference type="AlphaFoldDB" id="A0AAW0R7V6"/>
<protein>
    <submittedName>
        <fullName evidence="1">Choline dehydrogenase</fullName>
    </submittedName>
</protein>
<evidence type="ECO:0000313" key="1">
    <source>
        <dbReference type="EMBL" id="KAK8129858.1"/>
    </source>
</evidence>
<keyword evidence="2" id="KW-1185">Reference proteome</keyword>
<dbReference type="Proteomes" id="UP001392437">
    <property type="component" value="Unassembled WGS sequence"/>
</dbReference>
<reference evidence="1 2" key="1">
    <citation type="submission" date="2023-01" db="EMBL/GenBank/DDBJ databases">
        <title>Analysis of 21 Apiospora genomes using comparative genomics revels a genus with tremendous synthesis potential of carbohydrate active enzymes and secondary metabolites.</title>
        <authorList>
            <person name="Sorensen T."/>
        </authorList>
    </citation>
    <scope>NUCLEOTIDE SEQUENCE [LARGE SCALE GENOMIC DNA]</scope>
    <source>
        <strain evidence="1 2">CBS 117206</strain>
    </source>
</reference>
<gene>
    <name evidence="1" type="ORF">PG999_002238</name>
</gene>
<organism evidence="1 2">
    <name type="scientific">Apiospora kogelbergensis</name>
    <dbReference type="NCBI Taxonomy" id="1337665"/>
    <lineage>
        <taxon>Eukaryota</taxon>
        <taxon>Fungi</taxon>
        <taxon>Dikarya</taxon>
        <taxon>Ascomycota</taxon>
        <taxon>Pezizomycotina</taxon>
        <taxon>Sordariomycetes</taxon>
        <taxon>Xylariomycetidae</taxon>
        <taxon>Amphisphaeriales</taxon>
        <taxon>Apiosporaceae</taxon>
        <taxon>Apiospora</taxon>
    </lineage>
</organism>